<reference evidence="3 4" key="1">
    <citation type="submission" date="2018-10" db="EMBL/GenBank/DDBJ databases">
        <title>Genomic Encyclopedia of Archaeal and Bacterial Type Strains, Phase II (KMG-II): from individual species to whole genera.</title>
        <authorList>
            <person name="Goeker M."/>
        </authorList>
    </citation>
    <scope>NUCLEOTIDE SEQUENCE [LARGE SCALE GENOMIC DNA]</scope>
    <source>
        <strain evidence="3 4">DSM 18602</strain>
    </source>
</reference>
<dbReference type="Proteomes" id="UP000268007">
    <property type="component" value="Unassembled WGS sequence"/>
</dbReference>
<sequence length="82" mass="8961">MKKVMLMAIAIVFCTASVFAAHSTNPVTDTTKTKKVKPVAKVQYTCTMHPEVLSDKPGKCPKCGMTLVKKDPAKKKTSTMKM</sequence>
<dbReference type="RefSeq" id="WP_121199140.1">
    <property type="nucleotide sequence ID" value="NZ_RBKU01000001.1"/>
</dbReference>
<name>A0A495J6M6_9SPHI</name>
<evidence type="ECO:0000259" key="2">
    <source>
        <dbReference type="Pfam" id="PF19335"/>
    </source>
</evidence>
<dbReference type="Pfam" id="PF19335">
    <property type="entry name" value="HMBD"/>
    <property type="match status" value="1"/>
</dbReference>
<dbReference type="OrthoDB" id="894336at2"/>
<evidence type="ECO:0000256" key="1">
    <source>
        <dbReference type="SAM" id="SignalP"/>
    </source>
</evidence>
<feature type="signal peptide" evidence="1">
    <location>
        <begin position="1"/>
        <end position="20"/>
    </location>
</feature>
<keyword evidence="1" id="KW-0732">Signal</keyword>
<protein>
    <recommendedName>
        <fullName evidence="2">Heavy metal binding domain-containing protein</fullName>
    </recommendedName>
</protein>
<comment type="caution">
    <text evidence="3">The sequence shown here is derived from an EMBL/GenBank/DDBJ whole genome shotgun (WGS) entry which is preliminary data.</text>
</comment>
<dbReference type="InterPro" id="IPR045800">
    <property type="entry name" value="HMBD"/>
</dbReference>
<feature type="domain" description="Heavy metal binding" evidence="2">
    <location>
        <begin position="44"/>
        <end position="70"/>
    </location>
</feature>
<feature type="chain" id="PRO_5019724461" description="Heavy metal binding domain-containing protein" evidence="1">
    <location>
        <begin position="21"/>
        <end position="82"/>
    </location>
</feature>
<proteinExistence type="predicted"/>
<evidence type="ECO:0000313" key="4">
    <source>
        <dbReference type="Proteomes" id="UP000268007"/>
    </source>
</evidence>
<organism evidence="3 4">
    <name type="scientific">Mucilaginibacter gracilis</name>
    <dbReference type="NCBI Taxonomy" id="423350"/>
    <lineage>
        <taxon>Bacteria</taxon>
        <taxon>Pseudomonadati</taxon>
        <taxon>Bacteroidota</taxon>
        <taxon>Sphingobacteriia</taxon>
        <taxon>Sphingobacteriales</taxon>
        <taxon>Sphingobacteriaceae</taxon>
        <taxon>Mucilaginibacter</taxon>
    </lineage>
</organism>
<accession>A0A495J6M6</accession>
<gene>
    <name evidence="3" type="ORF">BDD43_3883</name>
</gene>
<dbReference type="AlphaFoldDB" id="A0A495J6M6"/>
<dbReference type="EMBL" id="RBKU01000001">
    <property type="protein sequence ID" value="RKR83669.1"/>
    <property type="molecule type" value="Genomic_DNA"/>
</dbReference>
<keyword evidence="4" id="KW-1185">Reference proteome</keyword>
<dbReference type="GO" id="GO:0046872">
    <property type="term" value="F:metal ion binding"/>
    <property type="evidence" value="ECO:0007669"/>
    <property type="project" value="InterPro"/>
</dbReference>
<evidence type="ECO:0000313" key="3">
    <source>
        <dbReference type="EMBL" id="RKR83669.1"/>
    </source>
</evidence>